<gene>
    <name evidence="1" type="ORF">IV59_GL000293</name>
</gene>
<comment type="caution">
    <text evidence="1">The sequence shown here is derived from an EMBL/GenBank/DDBJ whole genome shotgun (WGS) entry which is preliminary data.</text>
</comment>
<dbReference type="Proteomes" id="UP000051884">
    <property type="component" value="Unassembled WGS sequence"/>
</dbReference>
<evidence type="ECO:0000313" key="2">
    <source>
        <dbReference type="Proteomes" id="UP000051884"/>
    </source>
</evidence>
<sequence length="53" mass="6260">MFGSIFNILDPLSYCIKLRRRYLNSCVPMDDPNKENKVSKTTLALWYFSIKTQ</sequence>
<evidence type="ECO:0000313" key="1">
    <source>
        <dbReference type="EMBL" id="KRO09825.1"/>
    </source>
</evidence>
<accession>A0ABR5Q5D1</accession>
<reference evidence="1 2" key="1">
    <citation type="journal article" date="2015" name="Genome Announc.">
        <title>Expanding the biotechnology potential of lactobacilli through comparative genomics of 213 strains and associated genera.</title>
        <authorList>
            <person name="Sun Z."/>
            <person name="Harris H.M."/>
            <person name="McCann A."/>
            <person name="Guo C."/>
            <person name="Argimon S."/>
            <person name="Zhang W."/>
            <person name="Yang X."/>
            <person name="Jeffery I.B."/>
            <person name="Cooney J.C."/>
            <person name="Kagawa T.F."/>
            <person name="Liu W."/>
            <person name="Song Y."/>
            <person name="Salvetti E."/>
            <person name="Wrobel A."/>
            <person name="Rasinkangas P."/>
            <person name="Parkhill J."/>
            <person name="Rea M.C."/>
            <person name="O'Sullivan O."/>
            <person name="Ritari J."/>
            <person name="Douillard F.P."/>
            <person name="Paul Ross R."/>
            <person name="Yang R."/>
            <person name="Briner A.E."/>
            <person name="Felis G.E."/>
            <person name="de Vos W.M."/>
            <person name="Barrangou R."/>
            <person name="Klaenhammer T.R."/>
            <person name="Caufield P.W."/>
            <person name="Cui Y."/>
            <person name="Zhang H."/>
            <person name="O'Toole P.W."/>
        </authorList>
    </citation>
    <scope>NUCLEOTIDE SEQUENCE [LARGE SCALE GENOMIC DNA]</scope>
    <source>
        <strain evidence="1 2">DSM 26202</strain>
    </source>
</reference>
<dbReference type="EMBL" id="JQCH01000011">
    <property type="protein sequence ID" value="KRO09825.1"/>
    <property type="molecule type" value="Genomic_DNA"/>
</dbReference>
<organism evidence="1 2">
    <name type="scientific">Paucilactobacillus hokkaidonensis</name>
    <dbReference type="NCBI Taxonomy" id="1193095"/>
    <lineage>
        <taxon>Bacteria</taxon>
        <taxon>Bacillati</taxon>
        <taxon>Bacillota</taxon>
        <taxon>Bacilli</taxon>
        <taxon>Lactobacillales</taxon>
        <taxon>Lactobacillaceae</taxon>
        <taxon>Paucilactobacillus</taxon>
    </lineage>
</organism>
<name>A0ABR5Q5D1_9LACO</name>
<keyword evidence="2" id="KW-1185">Reference proteome</keyword>
<protein>
    <submittedName>
        <fullName evidence="1">Uncharacterized protein</fullName>
    </submittedName>
</protein>
<proteinExistence type="predicted"/>